<evidence type="ECO:0000313" key="1">
    <source>
        <dbReference type="EMBL" id="KPI36643.1"/>
    </source>
</evidence>
<proteinExistence type="predicted"/>
<protein>
    <recommendedName>
        <fullName evidence="3">N-acetyltransferase domain-containing protein</fullName>
    </recommendedName>
</protein>
<keyword evidence="2" id="KW-1185">Reference proteome</keyword>
<comment type="caution">
    <text evidence="1">The sequence shown here is derived from an EMBL/GenBank/DDBJ whole genome shotgun (WGS) entry which is preliminary data.</text>
</comment>
<organism evidence="1 2">
    <name type="scientific">Cyphellophora attinorum</name>
    <dbReference type="NCBI Taxonomy" id="1664694"/>
    <lineage>
        <taxon>Eukaryota</taxon>
        <taxon>Fungi</taxon>
        <taxon>Dikarya</taxon>
        <taxon>Ascomycota</taxon>
        <taxon>Pezizomycotina</taxon>
        <taxon>Eurotiomycetes</taxon>
        <taxon>Chaetothyriomycetidae</taxon>
        <taxon>Chaetothyriales</taxon>
        <taxon>Cyphellophoraceae</taxon>
        <taxon>Cyphellophora</taxon>
    </lineage>
</organism>
<dbReference type="VEuPathDB" id="FungiDB:AB675_9986"/>
<dbReference type="GeneID" id="28742446"/>
<dbReference type="RefSeq" id="XP_017996606.1">
    <property type="nucleotide sequence ID" value="XM_018150566.1"/>
</dbReference>
<reference evidence="1 2" key="1">
    <citation type="submission" date="2015-06" db="EMBL/GenBank/DDBJ databases">
        <title>Draft genome of the ant-associated black yeast Phialophora attae CBS 131958.</title>
        <authorList>
            <person name="Moreno L.F."/>
            <person name="Stielow B.J."/>
            <person name="de Hoog S."/>
            <person name="Vicente V.A."/>
            <person name="Weiss V.A."/>
            <person name="de Vries M."/>
            <person name="Cruz L.M."/>
            <person name="Souza E.M."/>
        </authorList>
    </citation>
    <scope>NUCLEOTIDE SEQUENCE [LARGE SCALE GENOMIC DNA]</scope>
    <source>
        <strain evidence="1 2">CBS 131958</strain>
    </source>
</reference>
<gene>
    <name evidence="1" type="ORF">AB675_9986</name>
</gene>
<dbReference type="EMBL" id="LFJN01000029">
    <property type="protein sequence ID" value="KPI36643.1"/>
    <property type="molecule type" value="Genomic_DNA"/>
</dbReference>
<evidence type="ECO:0000313" key="2">
    <source>
        <dbReference type="Proteomes" id="UP000038010"/>
    </source>
</evidence>
<dbReference type="Proteomes" id="UP000038010">
    <property type="component" value="Unassembled WGS sequence"/>
</dbReference>
<evidence type="ECO:0008006" key="3">
    <source>
        <dbReference type="Google" id="ProtNLM"/>
    </source>
</evidence>
<accession>A0A0N1HJI9</accession>
<dbReference type="AlphaFoldDB" id="A0A0N1HJI9"/>
<sequence length="304" mass="33941">MADASTSPRRRESLLTAALRNSPATAVLPSAISDWMASNALAKVKICALNTARLTALLIKPRDRNSILDPEIAWTCSNKFPTRFNANMITLGGPEPDKASAQTKLVNQLIDRGLIDNWEVLDSWATLKLELWGLTKKFEGEWLWLDVREGSTAGGVHYTGEDVRKVVDMEELAEFEEAWWKSKAGIANTETWYQVRDVVANAKRFRDFLLDDQHIQVWTIRDEEAVIAGCVTYISDGVVSISDVSLPPRAHRADRLRLRKQFVTMAARGGLPVVGWSDGQGLADMKELGFQSVGKMQVWERKAA</sequence>
<name>A0A0N1HJI9_9EURO</name>